<dbReference type="EMBL" id="MJEQ01003070">
    <property type="protein sequence ID" value="OIT25275.1"/>
    <property type="molecule type" value="Genomic_DNA"/>
</dbReference>
<accession>A0A1J6KR61</accession>
<dbReference type="Gramene" id="OIT25275">
    <property type="protein sequence ID" value="OIT25275"/>
    <property type="gene ID" value="A4A49_52811"/>
</dbReference>
<reference evidence="1" key="1">
    <citation type="submission" date="2016-11" db="EMBL/GenBank/DDBJ databases">
        <title>The genome of Nicotiana attenuata.</title>
        <authorList>
            <person name="Xu S."/>
            <person name="Brockmoeller T."/>
            <person name="Gaquerel E."/>
            <person name="Navarro A."/>
            <person name="Kuhl H."/>
            <person name="Gase K."/>
            <person name="Ling Z."/>
            <person name="Zhou W."/>
            <person name="Kreitzer C."/>
            <person name="Stanke M."/>
            <person name="Tang H."/>
            <person name="Lyons E."/>
            <person name="Pandey P."/>
            <person name="Pandey S.P."/>
            <person name="Timmermann B."/>
            <person name="Baldwin I.T."/>
        </authorList>
    </citation>
    <scope>NUCLEOTIDE SEQUENCE [LARGE SCALE GENOMIC DNA]</scope>
    <source>
        <strain evidence="1">UT</strain>
    </source>
</reference>
<dbReference type="Proteomes" id="UP000187609">
    <property type="component" value="Unassembled WGS sequence"/>
</dbReference>
<comment type="caution">
    <text evidence="1">The sequence shown here is derived from an EMBL/GenBank/DDBJ whole genome shotgun (WGS) entry which is preliminary data.</text>
</comment>
<dbReference type="AlphaFoldDB" id="A0A1J6KR61"/>
<name>A0A1J6KR61_NICAT</name>
<dbReference type="SMR" id="A0A1J6KR61"/>
<protein>
    <submittedName>
        <fullName evidence="1">Uncharacterized protein</fullName>
    </submittedName>
</protein>
<dbReference type="InterPro" id="IPR045239">
    <property type="entry name" value="bHLH95_bHLH"/>
</dbReference>
<evidence type="ECO:0000313" key="1">
    <source>
        <dbReference type="EMBL" id="OIT25275.1"/>
    </source>
</evidence>
<sequence>MLNRSMTFFKNLYLMRRQEQIQVNYATSTNENFQQLRSLLPPGTKKDKASVLATTTFCGIASYSKGKMQHIGFGYSFVGILESG</sequence>
<keyword evidence="2" id="KW-1185">Reference proteome</keyword>
<organism evidence="1 2">
    <name type="scientific">Nicotiana attenuata</name>
    <name type="common">Coyote tobacco</name>
    <dbReference type="NCBI Taxonomy" id="49451"/>
    <lineage>
        <taxon>Eukaryota</taxon>
        <taxon>Viridiplantae</taxon>
        <taxon>Streptophyta</taxon>
        <taxon>Embryophyta</taxon>
        <taxon>Tracheophyta</taxon>
        <taxon>Spermatophyta</taxon>
        <taxon>Magnoliopsida</taxon>
        <taxon>eudicotyledons</taxon>
        <taxon>Gunneridae</taxon>
        <taxon>Pentapetalae</taxon>
        <taxon>asterids</taxon>
        <taxon>lamiids</taxon>
        <taxon>Solanales</taxon>
        <taxon>Solanaceae</taxon>
        <taxon>Nicotianoideae</taxon>
        <taxon>Nicotianeae</taxon>
        <taxon>Nicotiana</taxon>
    </lineage>
</organism>
<gene>
    <name evidence="1" type="ORF">A4A49_52811</name>
</gene>
<evidence type="ECO:0000313" key="2">
    <source>
        <dbReference type="Proteomes" id="UP000187609"/>
    </source>
</evidence>
<proteinExistence type="predicted"/>
<dbReference type="CDD" id="cd11393">
    <property type="entry name" value="bHLH_AtbHLH_like"/>
    <property type="match status" value="1"/>
</dbReference>